<evidence type="ECO:0000256" key="4">
    <source>
        <dbReference type="ARBA" id="ARBA00022777"/>
    </source>
</evidence>
<evidence type="ECO:0000256" key="3">
    <source>
        <dbReference type="ARBA" id="ARBA00022741"/>
    </source>
</evidence>
<accession>A0A0M0JK27</accession>
<evidence type="ECO:0000256" key="6">
    <source>
        <dbReference type="SAM" id="MobiDB-lite"/>
    </source>
</evidence>
<dbReference type="PANTHER" id="PTHR24349">
    <property type="entry name" value="SERINE/THREONINE-PROTEIN KINASE"/>
    <property type="match status" value="1"/>
</dbReference>
<sequence>MYADLDKIWKLLPSTVELKDMTKTKLAELRAELRKILEWRDYFGLTPCQRAYQCYLLRSSDWQFRVTLVELLVAQLLLHPQLLLRGTVRHPELAPDAAPVMATFEKHEANCFSDLPTLQLFLPKWTEADEKAVRAAAAEHDQHEPLLLEAKAKAVAKAERAERAKGAKAKEPSFVTRSAPLWYYDVETDQPLLSEGVARTLAAQVTLAMLAPEQESRSEEEAEASNRLIARCVCLVLHSEDKPMTDALLAARAKNGASLLVAACQAGITAIVRTLFDKELVQESDIEKQRVILNLDPDDQTVKSVAPEGEGESTMPRRDQSFSKSRRRSSSGHESLGSIAEPLPLSLSRSVSSQHASSFEDLPSASSDGESRLCLNALEAAIFAGPSKHHREVCLIILKHTHLEVPGPESRVAQILLRQGRDKIDWLDDLREVQDALRRAPGAVSTGTLFKDTYLLTKYVTNAKRVAIADDLVTGKAVAVKVTESLAMGELEVKTLEDLNKKSPSTAPQLLDHFICNEPPHQGKRVLVLEKGESISKVRKNDEHGMYQRADAWQLLQCVNALHENCMKVHTDIKLQHFLRIADQIRLIDYDSVVEENTEHSMPNYTPEYVSPEVAYARQNNKPVMMTRAVDVWACGLVLFELFTGGKIDSSGDSVEMLGGVRDTEWETQAKIVDGIVKQRLDASQLSESAREILLSMLHADPYERVLLRDLLQASATADGSRKSFFRPSKSTREMQTVTLLGIYCAPMYAVRDREGDPNQKKKVRVQQLNLDKEMRETMLAIHHTERDVRPAARLKDVEEVLFGKGASDVGLSPRILHFSGHGEGASARGKLLFIGDDDDGRAMELDSQRFIELIAKLTPIKNSLECIFLNACSMYESLALPLHQRFPHISVIAYSTPVEDSAAATFAKGFYEFIGKELEAHRKSFSIRAAYEAAEAAWNRGPAPGGGPYIRGDPLKMGKSVHGVYHFLEGVPGAKGQAGAV</sequence>
<dbReference type="SUPFAM" id="SSF56112">
    <property type="entry name" value="Protein kinase-like (PK-like)"/>
    <property type="match status" value="1"/>
</dbReference>
<dbReference type="InterPro" id="IPR011009">
    <property type="entry name" value="Kinase-like_dom_sf"/>
</dbReference>
<dbReference type="SMART" id="SM00220">
    <property type="entry name" value="S_TKc"/>
    <property type="match status" value="1"/>
</dbReference>
<evidence type="ECO:0000256" key="2">
    <source>
        <dbReference type="ARBA" id="ARBA00022679"/>
    </source>
</evidence>
<protein>
    <submittedName>
        <fullName evidence="8">Cmgc clk protein kinase</fullName>
    </submittedName>
</protein>
<dbReference type="AlphaFoldDB" id="A0A0M0JK27"/>
<name>A0A0M0JK27_9EUKA</name>
<dbReference type="GO" id="GO:0005524">
    <property type="term" value="F:ATP binding"/>
    <property type="evidence" value="ECO:0007669"/>
    <property type="project" value="UniProtKB-KW"/>
</dbReference>
<dbReference type="PROSITE" id="PS50011">
    <property type="entry name" value="PROTEIN_KINASE_DOM"/>
    <property type="match status" value="1"/>
</dbReference>
<feature type="region of interest" description="Disordered" evidence="6">
    <location>
        <begin position="299"/>
        <end position="338"/>
    </location>
</feature>
<keyword evidence="9" id="KW-1185">Reference proteome</keyword>
<comment type="caution">
    <text evidence="8">The sequence shown here is derived from an EMBL/GenBank/DDBJ whole genome shotgun (WGS) entry which is preliminary data.</text>
</comment>
<dbReference type="Proteomes" id="UP000037460">
    <property type="component" value="Unassembled WGS sequence"/>
</dbReference>
<dbReference type="Pfam" id="PF00069">
    <property type="entry name" value="Pkinase"/>
    <property type="match status" value="1"/>
</dbReference>
<proteinExistence type="predicted"/>
<gene>
    <name evidence="8" type="ORF">Ctob_009113</name>
</gene>
<keyword evidence="2" id="KW-0808">Transferase</keyword>
<keyword evidence="3" id="KW-0547">Nucleotide-binding</keyword>
<evidence type="ECO:0000313" key="9">
    <source>
        <dbReference type="Proteomes" id="UP000037460"/>
    </source>
</evidence>
<dbReference type="Gene3D" id="1.10.510.10">
    <property type="entry name" value="Transferase(Phosphotransferase) domain 1"/>
    <property type="match status" value="1"/>
</dbReference>
<dbReference type="EMBL" id="JWZX01002831">
    <property type="protein sequence ID" value="KOO26593.1"/>
    <property type="molecule type" value="Genomic_DNA"/>
</dbReference>
<evidence type="ECO:0000313" key="8">
    <source>
        <dbReference type="EMBL" id="KOO26593.1"/>
    </source>
</evidence>
<keyword evidence="4 8" id="KW-0418">Kinase</keyword>
<dbReference type="InterPro" id="IPR000719">
    <property type="entry name" value="Prot_kinase_dom"/>
</dbReference>
<dbReference type="InterPro" id="IPR024983">
    <property type="entry name" value="CHAT_dom"/>
</dbReference>
<reference evidence="9" key="1">
    <citation type="journal article" date="2015" name="PLoS Genet.">
        <title>Genome Sequence and Transcriptome Analyses of Chrysochromulina tobin: Metabolic Tools for Enhanced Algal Fitness in the Prominent Order Prymnesiales (Haptophyceae).</title>
        <authorList>
            <person name="Hovde B.T."/>
            <person name="Deodato C.R."/>
            <person name="Hunsperger H.M."/>
            <person name="Ryken S.A."/>
            <person name="Yost W."/>
            <person name="Jha R.K."/>
            <person name="Patterson J."/>
            <person name="Monnat R.J. Jr."/>
            <person name="Barlow S.B."/>
            <person name="Starkenburg S.R."/>
            <person name="Cattolico R.A."/>
        </authorList>
    </citation>
    <scope>NUCLEOTIDE SEQUENCE</scope>
    <source>
        <strain evidence="9">CCMP291</strain>
    </source>
</reference>
<evidence type="ECO:0000256" key="5">
    <source>
        <dbReference type="ARBA" id="ARBA00022840"/>
    </source>
</evidence>
<dbReference type="GO" id="GO:0004674">
    <property type="term" value="F:protein serine/threonine kinase activity"/>
    <property type="evidence" value="ECO:0007669"/>
    <property type="project" value="UniProtKB-KW"/>
</dbReference>
<dbReference type="OrthoDB" id="1668230at2759"/>
<keyword evidence="1" id="KW-0723">Serine/threonine-protein kinase</keyword>
<evidence type="ECO:0000256" key="1">
    <source>
        <dbReference type="ARBA" id="ARBA00022527"/>
    </source>
</evidence>
<keyword evidence="5" id="KW-0067">ATP-binding</keyword>
<feature type="domain" description="Protein kinase" evidence="7">
    <location>
        <begin position="435"/>
        <end position="726"/>
    </location>
</feature>
<dbReference type="Pfam" id="PF12770">
    <property type="entry name" value="CHAT"/>
    <property type="match status" value="1"/>
</dbReference>
<evidence type="ECO:0000259" key="7">
    <source>
        <dbReference type="PROSITE" id="PS50011"/>
    </source>
</evidence>
<organism evidence="8 9">
    <name type="scientific">Chrysochromulina tobinii</name>
    <dbReference type="NCBI Taxonomy" id="1460289"/>
    <lineage>
        <taxon>Eukaryota</taxon>
        <taxon>Haptista</taxon>
        <taxon>Haptophyta</taxon>
        <taxon>Prymnesiophyceae</taxon>
        <taxon>Prymnesiales</taxon>
        <taxon>Chrysochromulinaceae</taxon>
        <taxon>Chrysochromulina</taxon>
    </lineage>
</organism>
<dbReference type="InterPro" id="IPR050205">
    <property type="entry name" value="CDPK_Ser/Thr_kinases"/>
</dbReference>